<dbReference type="EMBL" id="CP042305">
    <property type="protein sequence ID" value="QDZ14221.1"/>
    <property type="molecule type" value="Genomic_DNA"/>
</dbReference>
<dbReference type="RefSeq" id="WP_146318911.1">
    <property type="nucleotide sequence ID" value="NZ_CP042305.1"/>
</dbReference>
<dbReference type="GO" id="GO:0005507">
    <property type="term" value="F:copper ion binding"/>
    <property type="evidence" value="ECO:0007669"/>
    <property type="project" value="TreeGrafter"/>
</dbReference>
<dbReference type="AlphaFoldDB" id="A0A5B8M2B1"/>
<keyword evidence="2" id="KW-0963">Cytoplasm</keyword>
<sequence>MPQPAIEIAVQDLEGVRIALGEGADRIELCTALGVGGLTPSAALIERAGELARDAGRNSFVHVLVRPRAGGFDYSAGELDLIALDVRRARALGAGGVVIGALDGQQRVNLPGVAGLIAAADGLDVTFHRAIDVAADAADAVPALADAGVRRILTSGTAPRAVDGVEVLRHWVEAAGDRIEVMAGGGIDDGQIPAIAAAGVEAVHLSARHTVTGAASGPGGGHPEYETTDAAAVRRAVAAVRALSS</sequence>
<dbReference type="GO" id="GO:0005737">
    <property type="term" value="C:cytoplasm"/>
    <property type="evidence" value="ECO:0007669"/>
    <property type="project" value="UniProtKB-SubCell"/>
</dbReference>
<gene>
    <name evidence="2" type="primary">cutC</name>
    <name evidence="3" type="ORF">FPZ11_05075</name>
</gene>
<comment type="subcellular location">
    <subcellularLocation>
        <location evidence="2">Cytoplasm</location>
    </subcellularLocation>
</comment>
<organism evidence="3 4">
    <name type="scientific">Humibacter ginsenosidimutans</name>
    <dbReference type="NCBI Taxonomy" id="2599293"/>
    <lineage>
        <taxon>Bacteria</taxon>
        <taxon>Bacillati</taxon>
        <taxon>Actinomycetota</taxon>
        <taxon>Actinomycetes</taxon>
        <taxon>Micrococcales</taxon>
        <taxon>Microbacteriaceae</taxon>
        <taxon>Humibacter</taxon>
    </lineage>
</organism>
<dbReference type="OrthoDB" id="9815677at2"/>
<evidence type="ECO:0000256" key="1">
    <source>
        <dbReference type="ARBA" id="ARBA00007768"/>
    </source>
</evidence>
<reference evidence="3 4" key="1">
    <citation type="submission" date="2019-07" db="EMBL/GenBank/DDBJ databases">
        <title>Full genome sequence of Humibacter sp. WJ7-1.</title>
        <authorList>
            <person name="Im W.-T."/>
        </authorList>
    </citation>
    <scope>NUCLEOTIDE SEQUENCE [LARGE SCALE GENOMIC DNA]</scope>
    <source>
        <strain evidence="3 4">WJ7-1</strain>
    </source>
</reference>
<dbReference type="KEGG" id="huw:FPZ11_05075"/>
<proteinExistence type="inferred from homology"/>
<keyword evidence="4" id="KW-1185">Reference proteome</keyword>
<protein>
    <recommendedName>
        <fullName evidence="2">PF03932 family protein CutC</fullName>
    </recommendedName>
</protein>
<dbReference type="PANTHER" id="PTHR12598">
    <property type="entry name" value="COPPER HOMEOSTASIS PROTEIN CUTC"/>
    <property type="match status" value="1"/>
</dbReference>
<dbReference type="InterPro" id="IPR005627">
    <property type="entry name" value="CutC-like"/>
</dbReference>
<accession>A0A5B8M2B1</accession>
<dbReference type="HAMAP" id="MF_00795">
    <property type="entry name" value="CutC"/>
    <property type="match status" value="1"/>
</dbReference>
<comment type="caution">
    <text evidence="2">Once thought to be involved in copper homeostasis, experiments in E.coli have shown this is not the case.</text>
</comment>
<dbReference type="PANTHER" id="PTHR12598:SF0">
    <property type="entry name" value="COPPER HOMEOSTASIS PROTEIN CUTC HOMOLOG"/>
    <property type="match status" value="1"/>
</dbReference>
<evidence type="ECO:0000313" key="3">
    <source>
        <dbReference type="EMBL" id="QDZ14221.1"/>
    </source>
</evidence>
<dbReference type="Proteomes" id="UP000320216">
    <property type="component" value="Chromosome"/>
</dbReference>
<name>A0A5B8M2B1_9MICO</name>
<dbReference type="Gene3D" id="3.20.20.380">
    <property type="entry name" value="Copper homeostasis (CutC) domain"/>
    <property type="match status" value="1"/>
</dbReference>
<dbReference type="InterPro" id="IPR036822">
    <property type="entry name" value="CutC-like_dom_sf"/>
</dbReference>
<evidence type="ECO:0000313" key="4">
    <source>
        <dbReference type="Proteomes" id="UP000320216"/>
    </source>
</evidence>
<comment type="similarity">
    <text evidence="1 2">Belongs to the CutC family.</text>
</comment>
<dbReference type="SUPFAM" id="SSF110395">
    <property type="entry name" value="CutC-like"/>
    <property type="match status" value="1"/>
</dbReference>
<evidence type="ECO:0000256" key="2">
    <source>
        <dbReference type="HAMAP-Rule" id="MF_00795"/>
    </source>
</evidence>
<dbReference type="Pfam" id="PF03932">
    <property type="entry name" value="CutC"/>
    <property type="match status" value="1"/>
</dbReference>